<protein>
    <submittedName>
        <fullName evidence="3">Uncharacterized protein</fullName>
    </submittedName>
</protein>
<feature type="region of interest" description="Disordered" evidence="1">
    <location>
        <begin position="352"/>
        <end position="378"/>
    </location>
</feature>
<evidence type="ECO:0000313" key="4">
    <source>
        <dbReference type="Proteomes" id="UP001362999"/>
    </source>
</evidence>
<proteinExistence type="predicted"/>
<reference evidence="3 4" key="1">
    <citation type="journal article" date="2024" name="J Genomics">
        <title>Draft genome sequencing and assembly of Favolaschia claudopus CIRM-BRFM 2984 isolated from oak limbs.</title>
        <authorList>
            <person name="Navarro D."/>
            <person name="Drula E."/>
            <person name="Chaduli D."/>
            <person name="Cazenave R."/>
            <person name="Ahrendt S."/>
            <person name="Wang J."/>
            <person name="Lipzen A."/>
            <person name="Daum C."/>
            <person name="Barry K."/>
            <person name="Grigoriev I.V."/>
            <person name="Favel A."/>
            <person name="Rosso M.N."/>
            <person name="Martin F."/>
        </authorList>
    </citation>
    <scope>NUCLEOTIDE SEQUENCE [LARGE SCALE GENOMIC DNA]</scope>
    <source>
        <strain evidence="3 4">CIRM-BRFM 2984</strain>
    </source>
</reference>
<comment type="caution">
    <text evidence="3">The sequence shown here is derived from an EMBL/GenBank/DDBJ whole genome shotgun (WGS) entry which is preliminary data.</text>
</comment>
<sequence length="378" mass="42104">MASAPPYEKSINDMARISMYYMFGLVGQTFFFGIYSILIFMSTRMLLQRKLNTKINRIMFAITVSSYLLTLAYWAYSIADGVDRMRMYNILALYPSKVLPDHTQVTKWSALFNSLTLNNYVVGDGIVIWRAWIICQDNHRKYIWATIVFFGITAITALLTIVAQIVNFVVSPIKTLPDDNVLTKIINVLQVITLSTSLLSNITATAVVAATAWKHWRLIRSAFSEHKANSMRANRVLLLLIETGALYCISALIAVCAAFIRMPYGTFGDLHQPVNIEIAGAYPTVVLLLVGTKKSLSESSFVNDDFVNSESDPQPLEQMRFASAAQSSTVSRTIRFARSPLETVTNSSVLQVEIPPDSNPPRNLEKGGDLTNASFQAV</sequence>
<name>A0AAW0ABH6_9AGAR</name>
<dbReference type="Proteomes" id="UP001362999">
    <property type="component" value="Unassembled WGS sequence"/>
</dbReference>
<feature type="transmembrane region" description="Helical" evidence="2">
    <location>
        <begin position="117"/>
        <end position="135"/>
    </location>
</feature>
<keyword evidence="2" id="KW-1133">Transmembrane helix</keyword>
<keyword evidence="2" id="KW-0812">Transmembrane</keyword>
<evidence type="ECO:0000256" key="1">
    <source>
        <dbReference type="SAM" id="MobiDB-lite"/>
    </source>
</evidence>
<keyword evidence="4" id="KW-1185">Reference proteome</keyword>
<dbReference type="EMBL" id="JAWWNJ010000077">
    <property type="protein sequence ID" value="KAK7005860.1"/>
    <property type="molecule type" value="Genomic_DNA"/>
</dbReference>
<feature type="transmembrane region" description="Helical" evidence="2">
    <location>
        <begin position="185"/>
        <end position="213"/>
    </location>
</feature>
<dbReference type="AlphaFoldDB" id="A0AAW0ABH6"/>
<evidence type="ECO:0000313" key="3">
    <source>
        <dbReference type="EMBL" id="KAK7005860.1"/>
    </source>
</evidence>
<feature type="transmembrane region" description="Helical" evidence="2">
    <location>
        <begin position="142"/>
        <end position="165"/>
    </location>
</feature>
<feature type="transmembrane region" description="Helical" evidence="2">
    <location>
        <begin position="236"/>
        <end position="260"/>
    </location>
</feature>
<organism evidence="3 4">
    <name type="scientific">Favolaschia claudopus</name>
    <dbReference type="NCBI Taxonomy" id="2862362"/>
    <lineage>
        <taxon>Eukaryota</taxon>
        <taxon>Fungi</taxon>
        <taxon>Dikarya</taxon>
        <taxon>Basidiomycota</taxon>
        <taxon>Agaricomycotina</taxon>
        <taxon>Agaricomycetes</taxon>
        <taxon>Agaricomycetidae</taxon>
        <taxon>Agaricales</taxon>
        <taxon>Marasmiineae</taxon>
        <taxon>Mycenaceae</taxon>
        <taxon>Favolaschia</taxon>
    </lineage>
</organism>
<accession>A0AAW0ABH6</accession>
<feature type="transmembrane region" description="Helical" evidence="2">
    <location>
        <begin position="20"/>
        <end position="43"/>
    </location>
</feature>
<keyword evidence="2" id="KW-0472">Membrane</keyword>
<gene>
    <name evidence="3" type="ORF">R3P38DRAFT_3040016</name>
</gene>
<feature type="transmembrane region" description="Helical" evidence="2">
    <location>
        <begin position="55"/>
        <end position="76"/>
    </location>
</feature>
<evidence type="ECO:0000256" key="2">
    <source>
        <dbReference type="SAM" id="Phobius"/>
    </source>
</evidence>